<dbReference type="Proteomes" id="UP001321749">
    <property type="component" value="Unassembled WGS sequence"/>
</dbReference>
<evidence type="ECO:0000313" key="2">
    <source>
        <dbReference type="EMBL" id="KAK4464023.1"/>
    </source>
</evidence>
<comment type="caution">
    <text evidence="2">The sequence shown here is derived from an EMBL/GenBank/DDBJ whole genome shotgun (WGS) entry which is preliminary data.</text>
</comment>
<accession>A0AAV9HX40</accession>
<keyword evidence="3" id="KW-1185">Reference proteome</keyword>
<name>A0AAV9HX40_9PEZI</name>
<evidence type="ECO:0000256" key="1">
    <source>
        <dbReference type="SAM" id="MobiDB-lite"/>
    </source>
</evidence>
<evidence type="ECO:0008006" key="4">
    <source>
        <dbReference type="Google" id="ProtNLM"/>
    </source>
</evidence>
<evidence type="ECO:0000313" key="3">
    <source>
        <dbReference type="Proteomes" id="UP001321749"/>
    </source>
</evidence>
<protein>
    <recommendedName>
        <fullName evidence="4">Autophagy-related protein 17</fullName>
    </recommendedName>
</protein>
<organism evidence="2 3">
    <name type="scientific">Cladorrhinum samala</name>
    <dbReference type="NCBI Taxonomy" id="585594"/>
    <lineage>
        <taxon>Eukaryota</taxon>
        <taxon>Fungi</taxon>
        <taxon>Dikarya</taxon>
        <taxon>Ascomycota</taxon>
        <taxon>Pezizomycotina</taxon>
        <taxon>Sordariomycetes</taxon>
        <taxon>Sordariomycetidae</taxon>
        <taxon>Sordariales</taxon>
        <taxon>Podosporaceae</taxon>
        <taxon>Cladorrhinum</taxon>
    </lineage>
</organism>
<proteinExistence type="predicted"/>
<gene>
    <name evidence="2" type="ORF">QBC42DRAFT_304363</name>
</gene>
<feature type="region of interest" description="Disordered" evidence="1">
    <location>
        <begin position="349"/>
        <end position="393"/>
    </location>
</feature>
<dbReference type="AlphaFoldDB" id="A0AAV9HX40"/>
<reference evidence="2" key="1">
    <citation type="journal article" date="2023" name="Mol. Phylogenet. Evol.">
        <title>Genome-scale phylogeny and comparative genomics of the fungal order Sordariales.</title>
        <authorList>
            <person name="Hensen N."/>
            <person name="Bonometti L."/>
            <person name="Westerberg I."/>
            <person name="Brannstrom I.O."/>
            <person name="Guillou S."/>
            <person name="Cros-Aarteil S."/>
            <person name="Calhoun S."/>
            <person name="Haridas S."/>
            <person name="Kuo A."/>
            <person name="Mondo S."/>
            <person name="Pangilinan J."/>
            <person name="Riley R."/>
            <person name="LaButti K."/>
            <person name="Andreopoulos B."/>
            <person name="Lipzen A."/>
            <person name="Chen C."/>
            <person name="Yan M."/>
            <person name="Daum C."/>
            <person name="Ng V."/>
            <person name="Clum A."/>
            <person name="Steindorff A."/>
            <person name="Ohm R.A."/>
            <person name="Martin F."/>
            <person name="Silar P."/>
            <person name="Natvig D.O."/>
            <person name="Lalanne C."/>
            <person name="Gautier V."/>
            <person name="Ament-Velasquez S.L."/>
            <person name="Kruys A."/>
            <person name="Hutchinson M.I."/>
            <person name="Powell A.J."/>
            <person name="Barry K."/>
            <person name="Miller A.N."/>
            <person name="Grigoriev I.V."/>
            <person name="Debuchy R."/>
            <person name="Gladieux P."/>
            <person name="Hiltunen Thoren M."/>
            <person name="Johannesson H."/>
        </authorList>
    </citation>
    <scope>NUCLEOTIDE SEQUENCE</scope>
    <source>
        <strain evidence="2">PSN324</strain>
    </source>
</reference>
<reference evidence="2" key="2">
    <citation type="submission" date="2023-06" db="EMBL/GenBank/DDBJ databases">
        <authorList>
            <consortium name="Lawrence Berkeley National Laboratory"/>
            <person name="Mondo S.J."/>
            <person name="Hensen N."/>
            <person name="Bonometti L."/>
            <person name="Westerberg I."/>
            <person name="Brannstrom I.O."/>
            <person name="Guillou S."/>
            <person name="Cros-Aarteil S."/>
            <person name="Calhoun S."/>
            <person name="Haridas S."/>
            <person name="Kuo A."/>
            <person name="Pangilinan J."/>
            <person name="Riley R."/>
            <person name="Labutti K."/>
            <person name="Andreopoulos B."/>
            <person name="Lipzen A."/>
            <person name="Chen C."/>
            <person name="Yanf M."/>
            <person name="Daum C."/>
            <person name="Ng V."/>
            <person name="Clum A."/>
            <person name="Steindorff A."/>
            <person name="Ohm R."/>
            <person name="Martin F."/>
            <person name="Silar P."/>
            <person name="Natvig D."/>
            <person name="Lalanne C."/>
            <person name="Gautier V."/>
            <person name="Ament-Velasquez S.L."/>
            <person name="Kruys A."/>
            <person name="Hutchinson M.I."/>
            <person name="Powell A.J."/>
            <person name="Barry K."/>
            <person name="Miller A.N."/>
            <person name="Grigoriev I.V."/>
            <person name="Debuchy R."/>
            <person name="Gladieux P."/>
            <person name="Thoren M.H."/>
            <person name="Johannesson H."/>
        </authorList>
    </citation>
    <scope>NUCLEOTIDE SEQUENCE</scope>
    <source>
        <strain evidence="2">PSN324</strain>
    </source>
</reference>
<dbReference type="EMBL" id="MU864952">
    <property type="protein sequence ID" value="KAK4464023.1"/>
    <property type="molecule type" value="Genomic_DNA"/>
</dbReference>
<sequence>MDPESVIKILRAHDASLGAAAVRAALQHPWAATHLTPDTFLTPDELSQYVALEQSGLAEQLASSADLAVTQALSNHDIQDAIHHLNRSTQAITKQTETLKQQHEALDRLVTADKQARQERALFESEQKRRWDARRREIAVQVDELSQSLDSRVHELEQQSGAGAVSNLQQTVDSLLRSDDKLLSSLQKLGWELETEDLEEQNHVVMLRETCARLIKFTVEGLRTKLDRVYLECLEEAKRSGVNSRVAPGEVSALQDELESLYSEILPVAQMSVEQQFLEPALKKVEANNGQNQVKSRQATEYIHDCLDYLLDHVQDLSARIEAFKAYQAAADIVLDLAKSELDDKVEVPASQDNDVAPGKPPTFSQRALFESPVRPRPKQKASRRSSDVGGDGQPLYEILRALAISLPEDEENMQSQTRLLANALAERRRKAADVAKNVQESLEDVTIRQVADGKLAIQLLRDSILAESPFGDVRLVDSEIEGSIAVLSQELDEVRKGQERVEADMAKLRVRSVKKDELITRWAS</sequence>